<gene>
    <name evidence="1" type="ORF">ABN611_08200</name>
</gene>
<reference evidence="1" key="1">
    <citation type="submission" date="2024-06" db="EMBL/GenBank/DDBJ databases">
        <title>Kribbella sp. strain HUAS MG21 genome sequences.</title>
        <authorList>
            <person name="Mo P."/>
        </authorList>
    </citation>
    <scope>NUCLEOTIDE SEQUENCE</scope>
    <source>
        <strain evidence="1">HUAS MG21</strain>
    </source>
</reference>
<sequence>MAEVFQQFGGMMDAATGYKNIGQNYLTDATDHQSIAAALQPENAWVSSDFDEYFANVSKMVNEAHAHGTDLMNRGTVVDQCAADGQSTLATTCAIASSLRV</sequence>
<accession>A0AAU7TI93</accession>
<dbReference type="EMBL" id="CP158165">
    <property type="protein sequence ID" value="XBV26399.1"/>
    <property type="molecule type" value="Genomic_DNA"/>
</dbReference>
<name>A0AAU7TI93_9ACTN</name>
<dbReference type="RefSeq" id="WP_350279198.1">
    <property type="nucleotide sequence ID" value="NZ_CP158165.1"/>
</dbReference>
<protein>
    <submittedName>
        <fullName evidence="1">Uncharacterized protein</fullName>
    </submittedName>
</protein>
<proteinExistence type="predicted"/>
<evidence type="ECO:0000313" key="1">
    <source>
        <dbReference type="EMBL" id="XBV26399.1"/>
    </source>
</evidence>
<dbReference type="AlphaFoldDB" id="A0AAU7TI93"/>
<organism evidence="1">
    <name type="scientific">Kribbella sp. HUAS MG21</name>
    <dbReference type="NCBI Taxonomy" id="3160966"/>
    <lineage>
        <taxon>Bacteria</taxon>
        <taxon>Bacillati</taxon>
        <taxon>Actinomycetota</taxon>
        <taxon>Actinomycetes</taxon>
        <taxon>Propionibacteriales</taxon>
        <taxon>Kribbellaceae</taxon>
        <taxon>Kribbella</taxon>
    </lineage>
</organism>